<evidence type="ECO:0000313" key="4">
    <source>
        <dbReference type="EMBL" id="KAL2070153.1"/>
    </source>
</evidence>
<accession>A0ABR4CJS0</accession>
<sequence>MTDSDPLGPLRLRDLIYNAIEQKNLQALERAFSHWNLAVSSLHVSDPDGHLEEFLFCAAELQLRDIANYLKDKGAKLRDWEVVDAFLEDESFEEEKWNLFLELGWDVNDNSARLRSLLSSLAVKGDHGDNVTRFQWLLAHGADPNQPFPPSSSVMNSIRARQVTQGTSLRRMPLDFASCGWSTQMVDMLLQYGASLTRANPLHAISCWPRDNIAEFQHMGEHLLELGVDINAFEFAGDPEYKERVVRAADYRYLGTPLHYAAHTGSAEQVQFLLQHGADRHKVNESHGFTALDLAFCRRSSMFPDGNTGQQAVLDLLTDGNKSLQVNSQLY</sequence>
<dbReference type="PANTHER" id="PTHR24180:SF45">
    <property type="entry name" value="POLY [ADP-RIBOSE] POLYMERASE TANKYRASE"/>
    <property type="match status" value="1"/>
</dbReference>
<dbReference type="Pfam" id="PF00023">
    <property type="entry name" value="Ank"/>
    <property type="match status" value="1"/>
</dbReference>
<dbReference type="SMART" id="SM00248">
    <property type="entry name" value="ANK"/>
    <property type="match status" value="5"/>
</dbReference>
<protein>
    <recommendedName>
        <fullName evidence="6">Ankyrin</fullName>
    </recommendedName>
</protein>
<dbReference type="InterPro" id="IPR051637">
    <property type="entry name" value="Ank_repeat_dom-contain_49"/>
</dbReference>
<reference evidence="4 5" key="1">
    <citation type="journal article" date="2024" name="Commun. Biol.">
        <title>Comparative genomic analysis of thermophilic fungi reveals convergent evolutionary adaptations and gene losses.</title>
        <authorList>
            <person name="Steindorff A.S."/>
            <person name="Aguilar-Pontes M.V."/>
            <person name="Robinson A.J."/>
            <person name="Andreopoulos B."/>
            <person name="LaButti K."/>
            <person name="Kuo A."/>
            <person name="Mondo S."/>
            <person name="Riley R."/>
            <person name="Otillar R."/>
            <person name="Haridas S."/>
            <person name="Lipzen A."/>
            <person name="Grimwood J."/>
            <person name="Schmutz J."/>
            <person name="Clum A."/>
            <person name="Reid I.D."/>
            <person name="Moisan M.C."/>
            <person name="Butler G."/>
            <person name="Nguyen T.T.M."/>
            <person name="Dewar K."/>
            <person name="Conant G."/>
            <person name="Drula E."/>
            <person name="Henrissat B."/>
            <person name="Hansel C."/>
            <person name="Singer S."/>
            <person name="Hutchinson M.I."/>
            <person name="de Vries R.P."/>
            <person name="Natvig D.O."/>
            <person name="Powell A.J."/>
            <person name="Tsang A."/>
            <person name="Grigoriev I.V."/>
        </authorList>
    </citation>
    <scope>NUCLEOTIDE SEQUENCE [LARGE SCALE GENOMIC DNA]</scope>
    <source>
        <strain evidence="4 5">CBS 494.80</strain>
    </source>
</reference>
<evidence type="ECO:0000256" key="3">
    <source>
        <dbReference type="PROSITE-ProRule" id="PRU00023"/>
    </source>
</evidence>
<gene>
    <name evidence="4" type="ORF">VTL71DRAFT_13179</name>
</gene>
<name>A0ABR4CJS0_9HELO</name>
<dbReference type="Proteomes" id="UP001595075">
    <property type="component" value="Unassembled WGS sequence"/>
</dbReference>
<comment type="caution">
    <text evidence="4">The sequence shown here is derived from an EMBL/GenBank/DDBJ whole genome shotgun (WGS) entry which is preliminary data.</text>
</comment>
<dbReference type="PANTHER" id="PTHR24180">
    <property type="entry name" value="CYCLIN-DEPENDENT KINASE INHIBITOR 2C-RELATED"/>
    <property type="match status" value="1"/>
</dbReference>
<dbReference type="SUPFAM" id="SSF48403">
    <property type="entry name" value="Ankyrin repeat"/>
    <property type="match status" value="1"/>
</dbReference>
<keyword evidence="5" id="KW-1185">Reference proteome</keyword>
<dbReference type="InterPro" id="IPR002110">
    <property type="entry name" value="Ankyrin_rpt"/>
</dbReference>
<keyword evidence="1" id="KW-0677">Repeat</keyword>
<feature type="repeat" description="ANK" evidence="3">
    <location>
        <begin position="253"/>
        <end position="285"/>
    </location>
</feature>
<dbReference type="InterPro" id="IPR036770">
    <property type="entry name" value="Ankyrin_rpt-contain_sf"/>
</dbReference>
<dbReference type="EMBL" id="JAZHXI010000006">
    <property type="protein sequence ID" value="KAL2070153.1"/>
    <property type="molecule type" value="Genomic_DNA"/>
</dbReference>
<evidence type="ECO:0000256" key="2">
    <source>
        <dbReference type="ARBA" id="ARBA00023043"/>
    </source>
</evidence>
<keyword evidence="2 3" id="KW-0040">ANK repeat</keyword>
<dbReference type="PROSITE" id="PS50088">
    <property type="entry name" value="ANK_REPEAT"/>
    <property type="match status" value="1"/>
</dbReference>
<proteinExistence type="predicted"/>
<evidence type="ECO:0000256" key="1">
    <source>
        <dbReference type="ARBA" id="ARBA00022737"/>
    </source>
</evidence>
<dbReference type="Gene3D" id="1.25.40.20">
    <property type="entry name" value="Ankyrin repeat-containing domain"/>
    <property type="match status" value="2"/>
</dbReference>
<evidence type="ECO:0008006" key="6">
    <source>
        <dbReference type="Google" id="ProtNLM"/>
    </source>
</evidence>
<organism evidence="4 5">
    <name type="scientific">Oculimacula yallundae</name>
    <dbReference type="NCBI Taxonomy" id="86028"/>
    <lineage>
        <taxon>Eukaryota</taxon>
        <taxon>Fungi</taxon>
        <taxon>Dikarya</taxon>
        <taxon>Ascomycota</taxon>
        <taxon>Pezizomycotina</taxon>
        <taxon>Leotiomycetes</taxon>
        <taxon>Helotiales</taxon>
        <taxon>Ploettnerulaceae</taxon>
        <taxon>Oculimacula</taxon>
    </lineage>
</organism>
<evidence type="ECO:0000313" key="5">
    <source>
        <dbReference type="Proteomes" id="UP001595075"/>
    </source>
</evidence>
<dbReference type="PROSITE" id="PS50297">
    <property type="entry name" value="ANK_REP_REGION"/>
    <property type="match status" value="1"/>
</dbReference>